<evidence type="ECO:0000313" key="2">
    <source>
        <dbReference type="EMBL" id="KAF6220133.1"/>
    </source>
</evidence>
<feature type="compositionally biased region" description="Basic and acidic residues" evidence="1">
    <location>
        <begin position="1"/>
        <end position="10"/>
    </location>
</feature>
<evidence type="ECO:0000313" key="3">
    <source>
        <dbReference type="Proteomes" id="UP000593566"/>
    </source>
</evidence>
<dbReference type="GeneID" id="59331675"/>
<comment type="caution">
    <text evidence="2">The sequence shown here is derived from an EMBL/GenBank/DDBJ whole genome shotgun (WGS) entry which is preliminary data.</text>
</comment>
<keyword evidence="3" id="KW-1185">Reference proteome</keyword>
<name>A0A8H6CB73_9LECA</name>
<reference evidence="2 3" key="1">
    <citation type="journal article" date="2020" name="Genomics">
        <title>Complete, high-quality genomes from long-read metagenomic sequencing of two wolf lichen thalli reveals enigmatic genome architecture.</title>
        <authorList>
            <person name="McKenzie S.K."/>
            <person name="Walston R.F."/>
            <person name="Allen J.L."/>
        </authorList>
    </citation>
    <scope>NUCLEOTIDE SEQUENCE [LARGE SCALE GENOMIC DNA]</scope>
    <source>
        <strain evidence="2">WasteWater1</strain>
    </source>
</reference>
<proteinExistence type="predicted"/>
<gene>
    <name evidence="2" type="ORF">HO133_003264</name>
</gene>
<protein>
    <submittedName>
        <fullName evidence="2">Uncharacterized protein</fullName>
    </submittedName>
</protein>
<organism evidence="2 3">
    <name type="scientific">Letharia lupina</name>
    <dbReference type="NCBI Taxonomy" id="560253"/>
    <lineage>
        <taxon>Eukaryota</taxon>
        <taxon>Fungi</taxon>
        <taxon>Dikarya</taxon>
        <taxon>Ascomycota</taxon>
        <taxon>Pezizomycotina</taxon>
        <taxon>Lecanoromycetes</taxon>
        <taxon>OSLEUM clade</taxon>
        <taxon>Lecanoromycetidae</taxon>
        <taxon>Lecanorales</taxon>
        <taxon>Lecanorineae</taxon>
        <taxon>Parmeliaceae</taxon>
        <taxon>Letharia</taxon>
    </lineage>
</organism>
<dbReference type="RefSeq" id="XP_037149568.1">
    <property type="nucleotide sequence ID" value="XM_037294187.1"/>
</dbReference>
<evidence type="ECO:0000256" key="1">
    <source>
        <dbReference type="SAM" id="MobiDB-lite"/>
    </source>
</evidence>
<accession>A0A8H6CB73</accession>
<feature type="region of interest" description="Disordered" evidence="1">
    <location>
        <begin position="1"/>
        <end position="41"/>
    </location>
</feature>
<dbReference type="EMBL" id="JACCJB010000017">
    <property type="protein sequence ID" value="KAF6220133.1"/>
    <property type="molecule type" value="Genomic_DNA"/>
</dbReference>
<sequence>MPFTHNHDDFQATEPFETPRNHDHDDFEDNQSSEGLVTDPGVPTFVLRAGLGDPRGAPMPGSALLNFERQRDRTLTVNLLQCPEGDAVMKEVQMCRSAFDLGCVGLLSGERVEDFNLAFLLLHA</sequence>
<dbReference type="Proteomes" id="UP000593566">
    <property type="component" value="Unassembled WGS sequence"/>
</dbReference>
<dbReference type="AlphaFoldDB" id="A0A8H6CB73"/>